<dbReference type="Pfam" id="PF00692">
    <property type="entry name" value="dUTPase"/>
    <property type="match status" value="1"/>
</dbReference>
<dbReference type="PANTHER" id="PTHR11241:SF0">
    <property type="entry name" value="DEOXYURIDINE 5'-TRIPHOSPHATE NUCLEOTIDOHYDROLASE"/>
    <property type="match status" value="1"/>
</dbReference>
<evidence type="ECO:0000256" key="5">
    <source>
        <dbReference type="ARBA" id="ARBA00047686"/>
    </source>
</evidence>
<accession>A0A0G1MFD6</accession>
<evidence type="ECO:0000259" key="6">
    <source>
        <dbReference type="Pfam" id="PF00692"/>
    </source>
</evidence>
<dbReference type="SUPFAM" id="SSF51283">
    <property type="entry name" value="dUTPase-like"/>
    <property type="match status" value="1"/>
</dbReference>
<comment type="similarity">
    <text evidence="1">Belongs to the dUTPase family.</text>
</comment>
<dbReference type="PANTHER" id="PTHR11241">
    <property type="entry name" value="DEOXYURIDINE 5'-TRIPHOSPHATE NUCLEOTIDOHYDROLASE"/>
    <property type="match status" value="1"/>
</dbReference>
<dbReference type="GO" id="GO:0004170">
    <property type="term" value="F:dUTP diphosphatase activity"/>
    <property type="evidence" value="ECO:0007669"/>
    <property type="project" value="UniProtKB-EC"/>
</dbReference>
<dbReference type="NCBIfam" id="NF001862">
    <property type="entry name" value="PRK00601.1"/>
    <property type="match status" value="1"/>
</dbReference>
<dbReference type="InterPro" id="IPR008181">
    <property type="entry name" value="dUTPase"/>
</dbReference>
<dbReference type="GO" id="GO:0046081">
    <property type="term" value="P:dUTP catabolic process"/>
    <property type="evidence" value="ECO:0007669"/>
    <property type="project" value="InterPro"/>
</dbReference>
<evidence type="ECO:0000256" key="3">
    <source>
        <dbReference type="ARBA" id="ARBA00022801"/>
    </source>
</evidence>
<dbReference type="InterPro" id="IPR029054">
    <property type="entry name" value="dUTPase-like"/>
</dbReference>
<gene>
    <name evidence="7" type="ORF">UX09_C0037G0010</name>
</gene>
<evidence type="ECO:0000313" key="7">
    <source>
        <dbReference type="EMBL" id="KKU06964.1"/>
    </source>
</evidence>
<protein>
    <recommendedName>
        <fullName evidence="2">dUTP diphosphatase</fullName>
        <ecNumber evidence="2">3.6.1.23</ecNumber>
    </recommendedName>
</protein>
<evidence type="ECO:0000256" key="4">
    <source>
        <dbReference type="ARBA" id="ARBA00023080"/>
    </source>
</evidence>
<dbReference type="CDD" id="cd07557">
    <property type="entry name" value="trimeric_dUTPase"/>
    <property type="match status" value="1"/>
</dbReference>
<evidence type="ECO:0000313" key="8">
    <source>
        <dbReference type="Proteomes" id="UP000034354"/>
    </source>
</evidence>
<feature type="domain" description="dUTPase-like" evidence="6">
    <location>
        <begin position="12"/>
        <end position="141"/>
    </location>
</feature>
<dbReference type="Gene3D" id="2.70.40.10">
    <property type="match status" value="1"/>
</dbReference>
<dbReference type="NCBIfam" id="TIGR00576">
    <property type="entry name" value="dut"/>
    <property type="match status" value="1"/>
</dbReference>
<comment type="catalytic activity">
    <reaction evidence="5">
        <text>dUTP + H2O = dUMP + diphosphate + H(+)</text>
        <dbReference type="Rhea" id="RHEA:10248"/>
        <dbReference type="ChEBI" id="CHEBI:15377"/>
        <dbReference type="ChEBI" id="CHEBI:15378"/>
        <dbReference type="ChEBI" id="CHEBI:33019"/>
        <dbReference type="ChEBI" id="CHEBI:61555"/>
        <dbReference type="ChEBI" id="CHEBI:246422"/>
        <dbReference type="EC" id="3.6.1.23"/>
    </reaction>
</comment>
<reference evidence="7 8" key="1">
    <citation type="journal article" date="2015" name="Nature">
        <title>rRNA introns, odd ribosomes, and small enigmatic genomes across a large radiation of phyla.</title>
        <authorList>
            <person name="Brown C.T."/>
            <person name="Hug L.A."/>
            <person name="Thomas B.C."/>
            <person name="Sharon I."/>
            <person name="Castelle C.J."/>
            <person name="Singh A."/>
            <person name="Wilkins M.J."/>
            <person name="Williams K.H."/>
            <person name="Banfield J.F."/>
        </authorList>
    </citation>
    <scope>NUCLEOTIDE SEQUENCE [LARGE SCALE GENOMIC DNA]</scope>
</reference>
<dbReference type="Proteomes" id="UP000034354">
    <property type="component" value="Unassembled WGS sequence"/>
</dbReference>
<keyword evidence="3 7" id="KW-0378">Hydrolase</keyword>
<keyword evidence="4" id="KW-0546">Nucleotide metabolism</keyword>
<comment type="caution">
    <text evidence="7">The sequence shown here is derived from an EMBL/GenBank/DDBJ whole genome shotgun (WGS) entry which is preliminary data.</text>
</comment>
<dbReference type="GO" id="GO:0000287">
    <property type="term" value="F:magnesium ion binding"/>
    <property type="evidence" value="ECO:0007669"/>
    <property type="project" value="InterPro"/>
</dbReference>
<dbReference type="STRING" id="1618993.UX09_C0037G0010"/>
<dbReference type="EC" id="3.6.1.23" evidence="2"/>
<dbReference type="InterPro" id="IPR036157">
    <property type="entry name" value="dUTPase-like_sf"/>
</dbReference>
<dbReference type="InterPro" id="IPR033704">
    <property type="entry name" value="dUTPase_trimeric"/>
</dbReference>
<dbReference type="EMBL" id="LCKW01000037">
    <property type="protein sequence ID" value="KKU06964.1"/>
    <property type="molecule type" value="Genomic_DNA"/>
</dbReference>
<sequence length="141" mass="15032">MQILFKRLSPDVPIPEYKTAGAVAFDIAVPKGGVIQPGETKFFSTGLVIKVPDGYVLLVAPRSSNAKKQIRMGNSIGLIDQDYCGPTDELKLALNNFGSEPYTVKDGERIAQSMIVPIAKGEFIETADLGTPDRGGFGSTG</sequence>
<name>A0A0G1MFD6_9BACT</name>
<proteinExistence type="inferred from homology"/>
<evidence type="ECO:0000256" key="2">
    <source>
        <dbReference type="ARBA" id="ARBA00012379"/>
    </source>
</evidence>
<organism evidence="7 8">
    <name type="scientific">Candidatus Uhrbacteria bacterium GW2011_GWE2_45_35</name>
    <dbReference type="NCBI Taxonomy" id="1618993"/>
    <lineage>
        <taxon>Bacteria</taxon>
        <taxon>Candidatus Uhriibacteriota</taxon>
    </lineage>
</organism>
<dbReference type="GO" id="GO:0006226">
    <property type="term" value="P:dUMP biosynthetic process"/>
    <property type="evidence" value="ECO:0007669"/>
    <property type="project" value="InterPro"/>
</dbReference>
<dbReference type="AlphaFoldDB" id="A0A0G1MFD6"/>
<evidence type="ECO:0000256" key="1">
    <source>
        <dbReference type="ARBA" id="ARBA00006581"/>
    </source>
</evidence>